<proteinExistence type="predicted"/>
<protein>
    <submittedName>
        <fullName evidence="1">15255_t:CDS:1</fullName>
    </submittedName>
</protein>
<reference evidence="1" key="1">
    <citation type="submission" date="2021-06" db="EMBL/GenBank/DDBJ databases">
        <authorList>
            <person name="Kallberg Y."/>
            <person name="Tangrot J."/>
            <person name="Rosling A."/>
        </authorList>
    </citation>
    <scope>NUCLEOTIDE SEQUENCE</scope>
    <source>
        <strain evidence="1">MA453B</strain>
    </source>
</reference>
<keyword evidence="2" id="KW-1185">Reference proteome</keyword>
<organism evidence="1 2">
    <name type="scientific">Dentiscutata erythropus</name>
    <dbReference type="NCBI Taxonomy" id="1348616"/>
    <lineage>
        <taxon>Eukaryota</taxon>
        <taxon>Fungi</taxon>
        <taxon>Fungi incertae sedis</taxon>
        <taxon>Mucoromycota</taxon>
        <taxon>Glomeromycotina</taxon>
        <taxon>Glomeromycetes</taxon>
        <taxon>Diversisporales</taxon>
        <taxon>Gigasporaceae</taxon>
        <taxon>Dentiscutata</taxon>
    </lineage>
</organism>
<gene>
    <name evidence="1" type="ORF">DERYTH_LOCUS5327</name>
</gene>
<accession>A0A9N9FRE8</accession>
<evidence type="ECO:0000313" key="2">
    <source>
        <dbReference type="Proteomes" id="UP000789405"/>
    </source>
</evidence>
<sequence>MYTIHTQEQNESSKIPGKKYISVNAFKNHNDKQKLEDLKTSEQSGSKCIQNLNNEQYLLSQSSQYQNVNPIMEQKFEDP</sequence>
<evidence type="ECO:0000313" key="1">
    <source>
        <dbReference type="EMBL" id="CAG8552297.1"/>
    </source>
</evidence>
<dbReference type="AlphaFoldDB" id="A0A9N9FRE8"/>
<dbReference type="EMBL" id="CAJVPY010002211">
    <property type="protein sequence ID" value="CAG8552297.1"/>
    <property type="molecule type" value="Genomic_DNA"/>
</dbReference>
<dbReference type="Proteomes" id="UP000789405">
    <property type="component" value="Unassembled WGS sequence"/>
</dbReference>
<comment type="caution">
    <text evidence="1">The sequence shown here is derived from an EMBL/GenBank/DDBJ whole genome shotgun (WGS) entry which is preliminary data.</text>
</comment>
<name>A0A9N9FRE8_9GLOM</name>